<dbReference type="PROSITE" id="PS51257">
    <property type="entry name" value="PROKAR_LIPOPROTEIN"/>
    <property type="match status" value="1"/>
</dbReference>
<feature type="chain" id="PRO_5006015200" evidence="1">
    <location>
        <begin position="20"/>
        <end position="230"/>
    </location>
</feature>
<evidence type="ECO:0000313" key="3">
    <source>
        <dbReference type="Proteomes" id="UP000054845"/>
    </source>
</evidence>
<dbReference type="Proteomes" id="UP000054845">
    <property type="component" value="Unassembled WGS sequence"/>
</dbReference>
<name>A0A0N7LAD6_9BASI</name>
<proteinExistence type="predicted"/>
<sequence>MKLIFALSTLCFAMGCAVAAPLMQAFDPSKDPGLNKFAFADLVPLTKEKHWEPRKLFVLKPNAKWMHFVTDDVPPPRSGGFHGDRRGASWKQSGITVLGWTSGPFAHTIGSAFALPLILSPTIDGNPVLDKHAFGTRWDEPVTSYMKPGGTPSLTDSLLLSAKIAGSSGGKRAGQMEEKRLQEYADSCPLGSPGVTPRILNTMVVKATHNKRSIVATEKTTKKLRSTRKW</sequence>
<evidence type="ECO:0000313" key="2">
    <source>
        <dbReference type="EMBL" id="CEH16290.1"/>
    </source>
</evidence>
<dbReference type="AlphaFoldDB" id="A0A0N7LAD6"/>
<evidence type="ECO:0000256" key="1">
    <source>
        <dbReference type="SAM" id="SignalP"/>
    </source>
</evidence>
<keyword evidence="1" id="KW-0732">Signal</keyword>
<reference evidence="2 3" key="1">
    <citation type="submission" date="2014-09" db="EMBL/GenBank/DDBJ databases">
        <authorList>
            <person name="Magalhaes I.L.F."/>
            <person name="Oliveira U."/>
            <person name="Santos F.R."/>
            <person name="Vidigal T.H.D.A."/>
            <person name="Brescovit A.D."/>
            <person name="Santos A.J."/>
        </authorList>
    </citation>
    <scope>NUCLEOTIDE SEQUENCE [LARGE SCALE GENOMIC DNA]</scope>
</reference>
<dbReference type="EMBL" id="CCYA01000278">
    <property type="protein sequence ID" value="CEH16290.1"/>
    <property type="molecule type" value="Genomic_DNA"/>
</dbReference>
<protein>
    <submittedName>
        <fullName evidence="2">Uncharacterized protein</fullName>
    </submittedName>
</protein>
<dbReference type="OrthoDB" id="10500493at2759"/>
<keyword evidence="3" id="KW-1185">Reference proteome</keyword>
<accession>A0A0N7LAD6</accession>
<organism evidence="2 3">
    <name type="scientific">Ceraceosorus bombacis</name>
    <dbReference type="NCBI Taxonomy" id="401625"/>
    <lineage>
        <taxon>Eukaryota</taxon>
        <taxon>Fungi</taxon>
        <taxon>Dikarya</taxon>
        <taxon>Basidiomycota</taxon>
        <taxon>Ustilaginomycotina</taxon>
        <taxon>Exobasidiomycetes</taxon>
        <taxon>Ceraceosorales</taxon>
        <taxon>Ceraceosoraceae</taxon>
        <taxon>Ceraceosorus</taxon>
    </lineage>
</organism>
<feature type="signal peptide" evidence="1">
    <location>
        <begin position="1"/>
        <end position="19"/>
    </location>
</feature>